<dbReference type="Proteomes" id="UP000034883">
    <property type="component" value="Chromosome"/>
</dbReference>
<feature type="transmembrane region" description="Helical" evidence="6">
    <location>
        <begin position="57"/>
        <end position="75"/>
    </location>
</feature>
<dbReference type="PANTHER" id="PTHR11814">
    <property type="entry name" value="SULFATE TRANSPORTER"/>
    <property type="match status" value="1"/>
</dbReference>
<feature type="domain" description="STAS" evidence="7">
    <location>
        <begin position="414"/>
        <end position="490"/>
    </location>
</feature>
<protein>
    <submittedName>
        <fullName evidence="8">Sulfate permease</fullName>
    </submittedName>
</protein>
<dbReference type="EMBL" id="CP011125">
    <property type="protein sequence ID" value="AKF11534.1"/>
    <property type="molecule type" value="Genomic_DNA"/>
</dbReference>
<dbReference type="STRING" id="927083.DB32_008683"/>
<dbReference type="InterPro" id="IPR036513">
    <property type="entry name" value="STAS_dom_sf"/>
</dbReference>
<feature type="transmembrane region" description="Helical" evidence="6">
    <location>
        <begin position="288"/>
        <end position="306"/>
    </location>
</feature>
<feature type="transmembrane region" description="Helical" evidence="6">
    <location>
        <begin position="133"/>
        <end position="154"/>
    </location>
</feature>
<accession>A0A0F6SI41</accession>
<evidence type="ECO:0000256" key="5">
    <source>
        <dbReference type="SAM" id="MobiDB-lite"/>
    </source>
</evidence>
<feature type="transmembrane region" description="Helical" evidence="6">
    <location>
        <begin position="374"/>
        <end position="404"/>
    </location>
</feature>
<keyword evidence="9" id="KW-1185">Reference proteome</keyword>
<evidence type="ECO:0000256" key="4">
    <source>
        <dbReference type="ARBA" id="ARBA00023136"/>
    </source>
</evidence>
<dbReference type="InterPro" id="IPR002645">
    <property type="entry name" value="STAS_dom"/>
</dbReference>
<dbReference type="RefSeq" id="WP_053238389.1">
    <property type="nucleotide sequence ID" value="NZ_CP011125.1"/>
</dbReference>
<dbReference type="SUPFAM" id="SSF52091">
    <property type="entry name" value="SpoIIaa-like"/>
    <property type="match status" value="1"/>
</dbReference>
<feature type="compositionally biased region" description="Basic and acidic residues" evidence="5">
    <location>
        <begin position="513"/>
        <end position="523"/>
    </location>
</feature>
<name>A0A0F6SI41_9BACT</name>
<evidence type="ECO:0000256" key="6">
    <source>
        <dbReference type="SAM" id="Phobius"/>
    </source>
</evidence>
<feature type="transmembrane region" description="Helical" evidence="6">
    <location>
        <begin position="174"/>
        <end position="193"/>
    </location>
</feature>
<sequence>MAHRERSPSALADTLASWREMFDRRTAGANVGAGLVVAMVAIPLNLALAVACDLPPAAGLVSGAIGGLIAALFGGSRLNVTGPEVALAPLTAAIVAAHGIDGMLIATAIAGAVQIALGALRVGGLVRLLPRPVVGGFLAAVGVMVFDSQLPHLVGVHDGRRVAALATTLPEVSFDVLAIAIGALVMLVLIVLPRVVPRVPAPLVALSLAVGVVAWLGLDVERVAPLHGNALALHVPSFDRVDLAALLPNALALAALASVDSLLCAVSIDARTGGPSHRPDQELVAQGVANLACAAFGGMPVAAAVVRSVAAIEARGSTRLCGVVQSVVLLAVVLVLGPHLDLVPLAALSGVLLVVGAKLVDLSELAKLAKVRRFEAVVFVATAIAIVTTGFVEGLLIGFALAVIEHVTAQGAALRLDTHRIGQTHVARLEGPLVFASQHRAQQLVAGISDDARTLIVELEGVTHWDASGLAALRTALAPYAKRGASVEVVPGEGIPVDALERDLAGVARVRSRRESMQPRPRDAGSGLESLALDGAE</sequence>
<keyword evidence="2 6" id="KW-0812">Transmembrane</keyword>
<dbReference type="OrthoDB" id="9771198at2"/>
<dbReference type="Pfam" id="PF00916">
    <property type="entry name" value="Sulfate_transp"/>
    <property type="match status" value="1"/>
</dbReference>
<evidence type="ECO:0000259" key="7">
    <source>
        <dbReference type="PROSITE" id="PS50801"/>
    </source>
</evidence>
<reference evidence="8 9" key="1">
    <citation type="submission" date="2015-03" db="EMBL/GenBank/DDBJ databases">
        <title>Genome assembly of Sandaracinus amylolyticus DSM 53668.</title>
        <authorList>
            <person name="Sharma G."/>
            <person name="Subramanian S."/>
        </authorList>
    </citation>
    <scope>NUCLEOTIDE SEQUENCE [LARGE SCALE GENOMIC DNA]</scope>
    <source>
        <strain evidence="8 9">DSM 53668</strain>
    </source>
</reference>
<dbReference type="Pfam" id="PF01740">
    <property type="entry name" value="STAS"/>
    <property type="match status" value="1"/>
</dbReference>
<proteinExistence type="predicted"/>
<dbReference type="GO" id="GO:0016020">
    <property type="term" value="C:membrane"/>
    <property type="evidence" value="ECO:0007669"/>
    <property type="project" value="UniProtKB-SubCell"/>
</dbReference>
<dbReference type="KEGG" id="samy:DB32_008683"/>
<dbReference type="InterPro" id="IPR011547">
    <property type="entry name" value="SLC26A/SulP_dom"/>
</dbReference>
<evidence type="ECO:0000313" key="9">
    <source>
        <dbReference type="Proteomes" id="UP000034883"/>
    </source>
</evidence>
<organism evidence="8 9">
    <name type="scientific">Sandaracinus amylolyticus</name>
    <dbReference type="NCBI Taxonomy" id="927083"/>
    <lineage>
        <taxon>Bacteria</taxon>
        <taxon>Pseudomonadati</taxon>
        <taxon>Myxococcota</taxon>
        <taxon>Polyangia</taxon>
        <taxon>Polyangiales</taxon>
        <taxon>Sandaracinaceae</taxon>
        <taxon>Sandaracinus</taxon>
    </lineage>
</organism>
<feature type="transmembrane region" description="Helical" evidence="6">
    <location>
        <begin position="87"/>
        <end position="113"/>
    </location>
</feature>
<feature type="transmembrane region" description="Helical" evidence="6">
    <location>
        <begin position="342"/>
        <end position="362"/>
    </location>
</feature>
<evidence type="ECO:0000313" key="8">
    <source>
        <dbReference type="EMBL" id="AKF11534.1"/>
    </source>
</evidence>
<comment type="subcellular location">
    <subcellularLocation>
        <location evidence="1">Membrane</location>
        <topology evidence="1">Multi-pass membrane protein</topology>
    </subcellularLocation>
</comment>
<dbReference type="Gene3D" id="3.30.750.24">
    <property type="entry name" value="STAS domain"/>
    <property type="match status" value="1"/>
</dbReference>
<gene>
    <name evidence="8" type="ORF">DB32_008683</name>
</gene>
<dbReference type="AlphaFoldDB" id="A0A0F6SI41"/>
<feature type="transmembrane region" description="Helical" evidence="6">
    <location>
        <begin position="199"/>
        <end position="218"/>
    </location>
</feature>
<evidence type="ECO:0000256" key="1">
    <source>
        <dbReference type="ARBA" id="ARBA00004141"/>
    </source>
</evidence>
<dbReference type="InterPro" id="IPR001902">
    <property type="entry name" value="SLC26A/SulP_fam"/>
</dbReference>
<keyword evidence="4 6" id="KW-0472">Membrane</keyword>
<feature type="transmembrane region" description="Helical" evidence="6">
    <location>
        <begin position="27"/>
        <end position="51"/>
    </location>
</feature>
<evidence type="ECO:0000256" key="2">
    <source>
        <dbReference type="ARBA" id="ARBA00022692"/>
    </source>
</evidence>
<dbReference type="GO" id="GO:0055085">
    <property type="term" value="P:transmembrane transport"/>
    <property type="evidence" value="ECO:0007669"/>
    <property type="project" value="InterPro"/>
</dbReference>
<dbReference type="PROSITE" id="PS50801">
    <property type="entry name" value="STAS"/>
    <property type="match status" value="1"/>
</dbReference>
<evidence type="ECO:0000256" key="3">
    <source>
        <dbReference type="ARBA" id="ARBA00022989"/>
    </source>
</evidence>
<feature type="transmembrane region" description="Helical" evidence="6">
    <location>
        <begin position="318"/>
        <end position="336"/>
    </location>
</feature>
<feature type="region of interest" description="Disordered" evidence="5">
    <location>
        <begin position="509"/>
        <end position="537"/>
    </location>
</feature>
<keyword evidence="3 6" id="KW-1133">Transmembrane helix</keyword>